<proteinExistence type="predicted"/>
<accession>A0ABT8WPI4</accession>
<dbReference type="InterPro" id="IPR016181">
    <property type="entry name" value="Acyl_CoA_acyltransferase"/>
</dbReference>
<dbReference type="CDD" id="cd04301">
    <property type="entry name" value="NAT_SF"/>
    <property type="match status" value="1"/>
</dbReference>
<dbReference type="SUPFAM" id="SSF55729">
    <property type="entry name" value="Acyl-CoA N-acyltransferases (Nat)"/>
    <property type="match status" value="1"/>
</dbReference>
<dbReference type="InterPro" id="IPR051016">
    <property type="entry name" value="Diverse_Substrate_AcTransf"/>
</dbReference>
<dbReference type="EMBL" id="JAUOEL010000003">
    <property type="protein sequence ID" value="MDO5974816.1"/>
    <property type="molecule type" value="Genomic_DNA"/>
</dbReference>
<gene>
    <name evidence="4" type="ORF">Q4Q40_11525</name>
</gene>
<reference evidence="4" key="1">
    <citation type="submission" date="2023-07" db="EMBL/GenBank/DDBJ databases">
        <title>Two novel species in the genus Flavivirga.</title>
        <authorList>
            <person name="Kwon K."/>
        </authorList>
    </citation>
    <scope>NUCLEOTIDE SEQUENCE</scope>
    <source>
        <strain evidence="4">KACC 14158</strain>
    </source>
</reference>
<evidence type="ECO:0000313" key="4">
    <source>
        <dbReference type="EMBL" id="MDO5974816.1"/>
    </source>
</evidence>
<evidence type="ECO:0000313" key="5">
    <source>
        <dbReference type="Proteomes" id="UP001176806"/>
    </source>
</evidence>
<dbReference type="RefSeq" id="WP_303301944.1">
    <property type="nucleotide sequence ID" value="NZ_BAABDA010000050.1"/>
</dbReference>
<feature type="domain" description="N-acetyltransferase" evidence="3">
    <location>
        <begin position="3"/>
        <end position="159"/>
    </location>
</feature>
<keyword evidence="1" id="KW-0808">Transferase</keyword>
<evidence type="ECO:0000259" key="3">
    <source>
        <dbReference type="PROSITE" id="PS51186"/>
    </source>
</evidence>
<evidence type="ECO:0000256" key="1">
    <source>
        <dbReference type="ARBA" id="ARBA00022679"/>
    </source>
</evidence>
<keyword evidence="5" id="KW-1185">Reference proteome</keyword>
<organism evidence="4 5">
    <name type="scientific">Flavivirga jejuensis</name>
    <dbReference type="NCBI Taxonomy" id="870487"/>
    <lineage>
        <taxon>Bacteria</taxon>
        <taxon>Pseudomonadati</taxon>
        <taxon>Bacteroidota</taxon>
        <taxon>Flavobacteriia</taxon>
        <taxon>Flavobacteriales</taxon>
        <taxon>Flavobacteriaceae</taxon>
        <taxon>Flavivirga</taxon>
    </lineage>
</organism>
<dbReference type="InterPro" id="IPR000182">
    <property type="entry name" value="GNAT_dom"/>
</dbReference>
<comment type="caution">
    <text evidence="4">The sequence shown here is derived from an EMBL/GenBank/DDBJ whole genome shotgun (WGS) entry which is preliminary data.</text>
</comment>
<dbReference type="PROSITE" id="PS51186">
    <property type="entry name" value="GNAT"/>
    <property type="match status" value="1"/>
</dbReference>
<dbReference type="PANTHER" id="PTHR10545:SF29">
    <property type="entry name" value="GH14572P-RELATED"/>
    <property type="match status" value="1"/>
</dbReference>
<dbReference type="PANTHER" id="PTHR10545">
    <property type="entry name" value="DIAMINE N-ACETYLTRANSFERASE"/>
    <property type="match status" value="1"/>
</dbReference>
<sequence>MNYTIRKASKNDMPQVFHLIKELAHFEKEVNAVEVTVDDLQADGFGNNPAFQCFVAEVNAKIEGIALVFNRYSTWKGKALHLEDLIVSEQMRGSGLGTALLDEVIKYAHHLGVKRVNWEVLNWNEPAIKFYEKKGAEIKRDWMVVHLNNQGIKDYISKL</sequence>
<keyword evidence="2" id="KW-0012">Acyltransferase</keyword>
<dbReference type="Gene3D" id="3.40.630.30">
    <property type="match status" value="1"/>
</dbReference>
<name>A0ABT8WPI4_9FLAO</name>
<dbReference type="Pfam" id="PF00583">
    <property type="entry name" value="Acetyltransf_1"/>
    <property type="match status" value="1"/>
</dbReference>
<evidence type="ECO:0000256" key="2">
    <source>
        <dbReference type="ARBA" id="ARBA00023315"/>
    </source>
</evidence>
<dbReference type="Proteomes" id="UP001176806">
    <property type="component" value="Unassembled WGS sequence"/>
</dbReference>
<protein>
    <submittedName>
        <fullName evidence="4">GNAT family N-acetyltransferase</fullName>
    </submittedName>
</protein>